<dbReference type="Pfam" id="PF14223">
    <property type="entry name" value="Retrotran_gag_2"/>
    <property type="match status" value="1"/>
</dbReference>
<accession>A0A5K0ZCD1</accession>
<dbReference type="AlphaFoldDB" id="A0A5K0ZCD1"/>
<proteinExistence type="predicted"/>
<protein>
    <submittedName>
        <fullName evidence="1">Uncharacterized protein</fullName>
    </submittedName>
</protein>
<gene>
    <name evidence="1" type="ORF">NYM_LOCUS10451</name>
</gene>
<dbReference type="EMBL" id="LR721778">
    <property type="protein sequence ID" value="VVV87115.1"/>
    <property type="molecule type" value="Genomic_DNA"/>
</dbReference>
<dbReference type="PANTHER" id="PTHR47481:SF10">
    <property type="entry name" value="COPIA-LIKE POLYPROTEIN_RETROTRANSPOSON"/>
    <property type="match status" value="1"/>
</dbReference>
<dbReference type="Gramene" id="NC13G0307490.1">
    <property type="protein sequence ID" value="NC13G0307490.1:cds"/>
    <property type="gene ID" value="NC13G0307490"/>
</dbReference>
<evidence type="ECO:0000313" key="1">
    <source>
        <dbReference type="EMBL" id="VVV87115.1"/>
    </source>
</evidence>
<dbReference type="PANTHER" id="PTHR47481">
    <property type="match status" value="1"/>
</dbReference>
<organism evidence="1">
    <name type="scientific">Nymphaea colorata</name>
    <name type="common">pocket water lily</name>
    <dbReference type="NCBI Taxonomy" id="210225"/>
    <lineage>
        <taxon>Eukaryota</taxon>
        <taxon>Viridiplantae</taxon>
        <taxon>Streptophyta</taxon>
        <taxon>Embryophyta</taxon>
        <taxon>Tracheophyta</taxon>
        <taxon>Spermatophyta</taxon>
        <taxon>Magnoliopsida</taxon>
        <taxon>Nymphaeales</taxon>
        <taxon>Nymphaeaceae</taxon>
        <taxon>Nymphaea</taxon>
    </lineage>
</organism>
<sequence length="241" mass="27187">MAQSNSSSSIASAPSRYPYPYNLNVANFVPIKLNQSNFLLWQTQMMALIESQDMTGFLDGEYQPPAKFLTTSDGSTATELNPDYLAWWKSDQLLRGWITGTLAEEILGIIIGQQTAMEVWTTLTQHFANKSKEREMFLMQKLQMHKKGNSSVDEYIRSFKKISDELTAIGKPISNETKVFWLLTGLGKHYESFRTTLLTTMLKPPAPSYLEVATLLQNHETMRTLEEDSPSTNVASMVGLL</sequence>
<reference evidence="1" key="1">
    <citation type="submission" date="2019-09" db="EMBL/GenBank/DDBJ databases">
        <authorList>
            <person name="Zhang L."/>
        </authorList>
    </citation>
    <scope>NUCLEOTIDE SEQUENCE</scope>
</reference>
<name>A0A5K0ZCD1_9MAGN</name>